<sequence length="394" mass="40301">MHVRAVVTLLALALSTFVYVTAETLPVGLLPLIADDLGRTIPQIGLLVTVYGFVVVLTSVPLTRITHRVPRRLLLCALLAVFVLGNAGSALVDGYGTLMVARVVVAMSQAVFWSVVTPAAAAMFAAPARPRALSVLFAGSSLGALAGVPAGTWLGQQTSWRAAFLALSVVGLLIMVVIVTLMPRAPQGREETAVGTAPDAGRYWTIVVYSALAVAGSFTVLTYINPFLTEVSGFSESAVGPLLFVRGLAGLAGVLAAAWLVARNGWLTMTAVIGSQAVALFVQWAFGTSAAASVVTLAAAGFALSAMASALGVRALETAPGSTDMATAGTSTAFNVGITAGALLGSVLIPASGVRSVALAGAVLSLLAFLVALLEPRFSTRRREAARALVVTGR</sequence>
<gene>
    <name evidence="8" type="ordered locus">AMIS_60400</name>
</gene>
<feature type="transmembrane region" description="Helical" evidence="6">
    <location>
        <begin position="269"/>
        <end position="286"/>
    </location>
</feature>
<evidence type="ECO:0000256" key="4">
    <source>
        <dbReference type="ARBA" id="ARBA00022989"/>
    </source>
</evidence>
<dbReference type="PANTHER" id="PTHR43124">
    <property type="entry name" value="PURINE EFFLUX PUMP PBUE"/>
    <property type="match status" value="1"/>
</dbReference>
<dbReference type="GO" id="GO:0005886">
    <property type="term" value="C:plasma membrane"/>
    <property type="evidence" value="ECO:0007669"/>
    <property type="project" value="UniProtKB-SubCell"/>
</dbReference>
<dbReference type="InterPro" id="IPR036259">
    <property type="entry name" value="MFS_trans_sf"/>
</dbReference>
<dbReference type="KEGG" id="ams:AMIS_60400"/>
<dbReference type="AlphaFoldDB" id="I0HE23"/>
<feature type="transmembrane region" description="Helical" evidence="6">
    <location>
        <begin position="333"/>
        <end position="351"/>
    </location>
</feature>
<dbReference type="PROSITE" id="PS50850">
    <property type="entry name" value="MFS"/>
    <property type="match status" value="1"/>
</dbReference>
<dbReference type="eggNOG" id="COG2814">
    <property type="taxonomic scope" value="Bacteria"/>
</dbReference>
<organism evidence="8 9">
    <name type="scientific">Actinoplanes missouriensis (strain ATCC 14538 / DSM 43046 / CBS 188.64 / JCM 3121 / NBRC 102363 / NCIMB 12654 / NRRL B-3342 / UNCC 431)</name>
    <dbReference type="NCBI Taxonomy" id="512565"/>
    <lineage>
        <taxon>Bacteria</taxon>
        <taxon>Bacillati</taxon>
        <taxon>Actinomycetota</taxon>
        <taxon>Actinomycetes</taxon>
        <taxon>Micromonosporales</taxon>
        <taxon>Micromonosporaceae</taxon>
        <taxon>Actinoplanes</taxon>
    </lineage>
</organism>
<feature type="transmembrane region" description="Helical" evidence="6">
    <location>
        <begin position="357"/>
        <end position="374"/>
    </location>
</feature>
<dbReference type="CDD" id="cd17324">
    <property type="entry name" value="MFS_NepI_like"/>
    <property type="match status" value="1"/>
</dbReference>
<evidence type="ECO:0000259" key="7">
    <source>
        <dbReference type="PROSITE" id="PS50850"/>
    </source>
</evidence>
<evidence type="ECO:0000256" key="6">
    <source>
        <dbReference type="SAM" id="Phobius"/>
    </source>
</evidence>
<evidence type="ECO:0000313" key="9">
    <source>
        <dbReference type="Proteomes" id="UP000007882"/>
    </source>
</evidence>
<evidence type="ECO:0000256" key="2">
    <source>
        <dbReference type="ARBA" id="ARBA00022475"/>
    </source>
</evidence>
<keyword evidence="5 6" id="KW-0472">Membrane</keyword>
<dbReference type="PATRIC" id="fig|512565.3.peg.6035"/>
<evidence type="ECO:0000256" key="3">
    <source>
        <dbReference type="ARBA" id="ARBA00022692"/>
    </source>
</evidence>
<dbReference type="Proteomes" id="UP000007882">
    <property type="component" value="Chromosome"/>
</dbReference>
<dbReference type="Gene3D" id="1.20.1250.20">
    <property type="entry name" value="MFS general substrate transporter like domains"/>
    <property type="match status" value="1"/>
</dbReference>
<reference evidence="8 9" key="1">
    <citation type="submission" date="2012-02" db="EMBL/GenBank/DDBJ databases">
        <title>Complete genome sequence of Actinoplanes missouriensis 431 (= NBRC 102363).</title>
        <authorList>
            <person name="Ohnishi Y."/>
            <person name="Ishikawa J."/>
            <person name="Sekine M."/>
            <person name="Hosoyama A."/>
            <person name="Harada T."/>
            <person name="Narita H."/>
            <person name="Hata T."/>
            <person name="Konno Y."/>
            <person name="Tutikane K."/>
            <person name="Fujita N."/>
            <person name="Horinouchi S."/>
            <person name="Hayakawa M."/>
        </authorList>
    </citation>
    <scope>NUCLEOTIDE SEQUENCE [LARGE SCALE GENOMIC DNA]</scope>
    <source>
        <strain evidence="9">ATCC 14538 / DSM 43046 / CBS 188.64 / JCM 3121 / NBRC 102363 / NCIMB 12654 / NRRL B-3342 / UNCC 431</strain>
    </source>
</reference>
<feature type="domain" description="Major facilitator superfamily (MFS) profile" evidence="7">
    <location>
        <begin position="8"/>
        <end position="379"/>
    </location>
</feature>
<feature type="transmembrane region" description="Helical" evidence="6">
    <location>
        <begin position="292"/>
        <end position="313"/>
    </location>
</feature>
<feature type="transmembrane region" description="Helical" evidence="6">
    <location>
        <begin position="160"/>
        <end position="182"/>
    </location>
</feature>
<feature type="transmembrane region" description="Helical" evidence="6">
    <location>
        <begin position="73"/>
        <end position="92"/>
    </location>
</feature>
<dbReference type="InterPro" id="IPR011701">
    <property type="entry name" value="MFS"/>
</dbReference>
<dbReference type="InterPro" id="IPR020846">
    <property type="entry name" value="MFS_dom"/>
</dbReference>
<dbReference type="STRING" id="512565.AMIS_60400"/>
<accession>I0HE23</accession>
<feature type="transmembrane region" description="Helical" evidence="6">
    <location>
        <begin position="244"/>
        <end position="262"/>
    </location>
</feature>
<feature type="transmembrane region" description="Helical" evidence="6">
    <location>
        <begin position="203"/>
        <end position="224"/>
    </location>
</feature>
<evidence type="ECO:0000256" key="1">
    <source>
        <dbReference type="ARBA" id="ARBA00004651"/>
    </source>
</evidence>
<keyword evidence="4 6" id="KW-1133">Transmembrane helix</keyword>
<proteinExistence type="predicted"/>
<comment type="subcellular location">
    <subcellularLocation>
        <location evidence="1">Cell membrane</location>
        <topology evidence="1">Multi-pass membrane protein</topology>
    </subcellularLocation>
</comment>
<protein>
    <submittedName>
        <fullName evidence="8">Putative MFS transporter</fullName>
    </submittedName>
</protein>
<dbReference type="PANTHER" id="PTHR43124:SF4">
    <property type="entry name" value="SUGAR EFFLUX TRANSPORTER"/>
    <property type="match status" value="1"/>
</dbReference>
<dbReference type="GO" id="GO:0022857">
    <property type="term" value="F:transmembrane transporter activity"/>
    <property type="evidence" value="ECO:0007669"/>
    <property type="project" value="InterPro"/>
</dbReference>
<dbReference type="EMBL" id="AP012319">
    <property type="protein sequence ID" value="BAL91260.1"/>
    <property type="molecule type" value="Genomic_DNA"/>
</dbReference>
<keyword evidence="9" id="KW-1185">Reference proteome</keyword>
<dbReference type="HOGENOM" id="CLU_001265_61_1_11"/>
<feature type="transmembrane region" description="Helical" evidence="6">
    <location>
        <begin position="133"/>
        <end position="154"/>
    </location>
</feature>
<dbReference type="Pfam" id="PF07690">
    <property type="entry name" value="MFS_1"/>
    <property type="match status" value="1"/>
</dbReference>
<keyword evidence="3 6" id="KW-0812">Transmembrane</keyword>
<evidence type="ECO:0000313" key="8">
    <source>
        <dbReference type="EMBL" id="BAL91260.1"/>
    </source>
</evidence>
<evidence type="ECO:0000256" key="5">
    <source>
        <dbReference type="ARBA" id="ARBA00023136"/>
    </source>
</evidence>
<dbReference type="SUPFAM" id="SSF103473">
    <property type="entry name" value="MFS general substrate transporter"/>
    <property type="match status" value="1"/>
</dbReference>
<dbReference type="RefSeq" id="WP_014446147.1">
    <property type="nucleotide sequence ID" value="NC_017093.1"/>
</dbReference>
<dbReference type="InterPro" id="IPR050189">
    <property type="entry name" value="MFS_Efflux_Transporters"/>
</dbReference>
<feature type="transmembrane region" description="Helical" evidence="6">
    <location>
        <begin position="104"/>
        <end position="126"/>
    </location>
</feature>
<feature type="transmembrane region" description="Helical" evidence="6">
    <location>
        <begin position="41"/>
        <end position="61"/>
    </location>
</feature>
<keyword evidence="2" id="KW-1003">Cell membrane</keyword>
<name>I0HE23_ACTM4</name>